<feature type="region of interest" description="Disordered" evidence="5">
    <location>
        <begin position="227"/>
        <end position="384"/>
    </location>
</feature>
<dbReference type="InterPro" id="IPR007862">
    <property type="entry name" value="Adenylate_kinase_lid-dom"/>
</dbReference>
<evidence type="ECO:0000256" key="2">
    <source>
        <dbReference type="ARBA" id="ARBA00022741"/>
    </source>
</evidence>
<dbReference type="NCBIfam" id="TIGR01351">
    <property type="entry name" value="adk"/>
    <property type="match status" value="1"/>
</dbReference>
<dbReference type="InterPro" id="IPR000850">
    <property type="entry name" value="Adenylat/UMP-CMP_kin"/>
</dbReference>
<evidence type="ECO:0000256" key="3">
    <source>
        <dbReference type="ARBA" id="ARBA00022777"/>
    </source>
</evidence>
<feature type="compositionally biased region" description="Polar residues" evidence="5">
    <location>
        <begin position="262"/>
        <end position="276"/>
    </location>
</feature>
<keyword evidence="4" id="KW-0175">Coiled coil</keyword>
<feature type="compositionally biased region" description="Basic residues" evidence="5">
    <location>
        <begin position="336"/>
        <end position="372"/>
    </location>
</feature>
<dbReference type="InterPro" id="IPR027417">
    <property type="entry name" value="P-loop_NTPase"/>
</dbReference>
<dbReference type="InterPro" id="IPR033690">
    <property type="entry name" value="Adenylat_kinase_CS"/>
</dbReference>
<dbReference type="AlphaFoldDB" id="A0A3B0X7K9"/>
<dbReference type="SUPFAM" id="SSF52540">
    <property type="entry name" value="P-loop containing nucleoside triphosphate hydrolases"/>
    <property type="match status" value="1"/>
</dbReference>
<feature type="coiled-coil region" evidence="4">
    <location>
        <begin position="385"/>
        <end position="419"/>
    </location>
</feature>
<keyword evidence="2" id="KW-0547">Nucleotide-binding</keyword>
<dbReference type="NCBIfam" id="NF011100">
    <property type="entry name" value="PRK14527.1"/>
    <property type="match status" value="1"/>
</dbReference>
<dbReference type="InterPro" id="IPR006259">
    <property type="entry name" value="Adenyl_kin_sub"/>
</dbReference>
<dbReference type="PRINTS" id="PR00094">
    <property type="entry name" value="ADENYLTKNASE"/>
</dbReference>
<dbReference type="Pfam" id="PF00406">
    <property type="entry name" value="ADK"/>
    <property type="match status" value="1"/>
</dbReference>
<dbReference type="EC" id="2.7.4.3" evidence="7"/>
<feature type="compositionally biased region" description="Basic and acidic residues" evidence="5">
    <location>
        <begin position="279"/>
        <end position="304"/>
    </location>
</feature>
<gene>
    <name evidence="7" type="ORF">MNBD_GAMMA11-2445</name>
</gene>
<proteinExistence type="inferred from homology"/>
<dbReference type="Pfam" id="PF05191">
    <property type="entry name" value="ADK_lid"/>
    <property type="match status" value="1"/>
</dbReference>
<dbReference type="InterPro" id="IPR036193">
    <property type="entry name" value="ADK_active_lid_dom_sf"/>
</dbReference>
<dbReference type="NCBIfam" id="NF001380">
    <property type="entry name" value="PRK00279.1-2"/>
    <property type="match status" value="1"/>
</dbReference>
<evidence type="ECO:0000259" key="6">
    <source>
        <dbReference type="Pfam" id="PF05191"/>
    </source>
</evidence>
<dbReference type="GO" id="GO:0004017">
    <property type="term" value="F:AMP kinase activity"/>
    <property type="evidence" value="ECO:0007669"/>
    <property type="project" value="UniProtKB-EC"/>
</dbReference>
<keyword evidence="3 7" id="KW-0418">Kinase</keyword>
<reference evidence="7" key="1">
    <citation type="submission" date="2018-06" db="EMBL/GenBank/DDBJ databases">
        <authorList>
            <person name="Zhirakovskaya E."/>
        </authorList>
    </citation>
    <scope>NUCLEOTIDE SEQUENCE</scope>
</reference>
<sequence>MRLVLLGAPGSGKGTQAKRLIEHLNIPQISTGDLLRAAVEAQTPLGRQAKTIMDAGQLVPNDLVFGLIRERLSSPDTQKGFILDGFPRNIEQAEELDDLLNNLHMPVQKAILLDVSFDSLMQRLTGRLTCEDCSAVFNTFSNPPSLEEECDKCGGKLHHRSDDNEDTISKRLRVYETHTQPVAEYYAQQGKLSKVDGQGEIDEIFSLMKIALRLARPAASLSVAPAAPHISPDSVAPAEDRAQQQKPETMPTESREPVSPNVPDSMTNTESDSTPMKSIPEKSAPEKNTPEKSAPEKSTPEKKPAPASNSEAQARPVARSTSKKPPEKKKTGTATPKKKKASVKKTSKPKPAVKKKAATKKAPTRKKAKKPGRASTPANTPANTLAALKEQFKDLQAELKQVNTELAQTEKHCDALTRIELDKEQMRKQFSTKWEKDVQKILKKL</sequence>
<evidence type="ECO:0000256" key="1">
    <source>
        <dbReference type="ARBA" id="ARBA00022679"/>
    </source>
</evidence>
<feature type="domain" description="Adenylate kinase active site lid" evidence="6">
    <location>
        <begin position="127"/>
        <end position="162"/>
    </location>
</feature>
<name>A0A3B0X7K9_9ZZZZ</name>
<keyword evidence="1 7" id="KW-0808">Transferase</keyword>
<dbReference type="CDD" id="cd01428">
    <property type="entry name" value="ADK"/>
    <property type="match status" value="1"/>
</dbReference>
<evidence type="ECO:0000256" key="4">
    <source>
        <dbReference type="SAM" id="Coils"/>
    </source>
</evidence>
<accession>A0A3B0X7K9</accession>
<dbReference type="HAMAP" id="MF_00235">
    <property type="entry name" value="Adenylate_kinase_Adk"/>
    <property type="match status" value="1"/>
</dbReference>
<evidence type="ECO:0000313" key="7">
    <source>
        <dbReference type="EMBL" id="VAW64305.1"/>
    </source>
</evidence>
<protein>
    <submittedName>
        <fullName evidence="7">Adenylate kinase</fullName>
        <ecNumber evidence="7">2.7.4.3</ecNumber>
    </submittedName>
</protein>
<dbReference type="SUPFAM" id="SSF57774">
    <property type="entry name" value="Microbial and mitochondrial ADK, insert 'zinc finger' domain"/>
    <property type="match status" value="1"/>
</dbReference>
<evidence type="ECO:0000256" key="5">
    <source>
        <dbReference type="SAM" id="MobiDB-lite"/>
    </source>
</evidence>
<organism evidence="7">
    <name type="scientific">hydrothermal vent metagenome</name>
    <dbReference type="NCBI Taxonomy" id="652676"/>
    <lineage>
        <taxon>unclassified sequences</taxon>
        <taxon>metagenomes</taxon>
        <taxon>ecological metagenomes</taxon>
    </lineage>
</organism>
<dbReference type="GO" id="GO:0005524">
    <property type="term" value="F:ATP binding"/>
    <property type="evidence" value="ECO:0007669"/>
    <property type="project" value="InterPro"/>
</dbReference>
<dbReference type="PANTHER" id="PTHR23359">
    <property type="entry name" value="NUCLEOTIDE KINASE"/>
    <property type="match status" value="1"/>
</dbReference>
<dbReference type="Gene3D" id="3.40.50.300">
    <property type="entry name" value="P-loop containing nucleotide triphosphate hydrolases"/>
    <property type="match status" value="1"/>
</dbReference>
<dbReference type="NCBIfam" id="NF001381">
    <property type="entry name" value="PRK00279.1-3"/>
    <property type="match status" value="1"/>
</dbReference>
<dbReference type="FunFam" id="3.40.50.300:FF:000106">
    <property type="entry name" value="Adenylate kinase mitochondrial"/>
    <property type="match status" value="1"/>
</dbReference>
<dbReference type="EMBL" id="UOFG01000226">
    <property type="protein sequence ID" value="VAW64305.1"/>
    <property type="molecule type" value="Genomic_DNA"/>
</dbReference>
<dbReference type="PROSITE" id="PS00113">
    <property type="entry name" value="ADENYLATE_KINASE"/>
    <property type="match status" value="1"/>
</dbReference>